<proteinExistence type="predicted"/>
<reference evidence="4 5" key="1">
    <citation type="journal article" date="2015" name="Nat. Commun.">
        <title>Lucilia cuprina genome unlocks parasitic fly biology to underpin future interventions.</title>
        <authorList>
            <person name="Anstead C.A."/>
            <person name="Korhonen P.K."/>
            <person name="Young N.D."/>
            <person name="Hall R.S."/>
            <person name="Jex A.R."/>
            <person name="Murali S.C."/>
            <person name="Hughes D.S."/>
            <person name="Lee S.F."/>
            <person name="Perry T."/>
            <person name="Stroehlein A.J."/>
            <person name="Ansell B.R."/>
            <person name="Breugelmans B."/>
            <person name="Hofmann A."/>
            <person name="Qu J."/>
            <person name="Dugan S."/>
            <person name="Lee S.L."/>
            <person name="Chao H."/>
            <person name="Dinh H."/>
            <person name="Han Y."/>
            <person name="Doddapaneni H.V."/>
            <person name="Worley K.C."/>
            <person name="Muzny D.M."/>
            <person name="Ioannidis P."/>
            <person name="Waterhouse R.M."/>
            <person name="Zdobnov E.M."/>
            <person name="James P.J."/>
            <person name="Bagnall N.H."/>
            <person name="Kotze A.C."/>
            <person name="Gibbs R.A."/>
            <person name="Richards S."/>
            <person name="Batterham P."/>
            <person name="Gasser R.B."/>
        </authorList>
    </citation>
    <scope>NUCLEOTIDE SEQUENCE [LARGE SCALE GENOMIC DNA]</scope>
    <source>
        <strain evidence="4 5">LS</strain>
        <tissue evidence="4">Full body</tissue>
    </source>
</reference>
<dbReference type="Proteomes" id="UP000037069">
    <property type="component" value="Unassembled WGS sequence"/>
</dbReference>
<dbReference type="GO" id="GO:0042302">
    <property type="term" value="F:structural constituent of cuticle"/>
    <property type="evidence" value="ECO:0007669"/>
    <property type="project" value="UniProtKB-KW"/>
</dbReference>
<evidence type="ECO:0000256" key="1">
    <source>
        <dbReference type="ARBA" id="ARBA00022460"/>
    </source>
</evidence>
<dbReference type="EMBL" id="JRES01000080">
    <property type="protein sequence ID" value="KNC34295.1"/>
    <property type="molecule type" value="Genomic_DNA"/>
</dbReference>
<dbReference type="AlphaFoldDB" id="A0A0L0CPL2"/>
<dbReference type="OrthoDB" id="6630852at2759"/>
<protein>
    <recommendedName>
        <fullName evidence="6">Pupal cuticle protein G1A</fullName>
    </recommendedName>
</protein>
<keyword evidence="5" id="KW-1185">Reference proteome</keyword>
<keyword evidence="2" id="KW-0677">Repeat</keyword>
<evidence type="ECO:0000313" key="4">
    <source>
        <dbReference type="EMBL" id="KNC34295.1"/>
    </source>
</evidence>
<evidence type="ECO:0000313" key="5">
    <source>
        <dbReference type="Proteomes" id="UP000037069"/>
    </source>
</evidence>
<gene>
    <name evidence="4" type="ORF">FF38_05964</name>
</gene>
<comment type="caution">
    <text evidence="4">The sequence shown here is derived from an EMBL/GenBank/DDBJ whole genome shotgun (WGS) entry which is preliminary data.</text>
</comment>
<keyword evidence="1" id="KW-0193">Cuticle</keyword>
<feature type="chain" id="PRO_5005536653" description="Pupal cuticle protein G1A" evidence="3">
    <location>
        <begin position="18"/>
        <end position="613"/>
    </location>
</feature>
<evidence type="ECO:0008006" key="6">
    <source>
        <dbReference type="Google" id="ProtNLM"/>
    </source>
</evidence>
<dbReference type="InterPro" id="IPR022727">
    <property type="entry name" value="Cuticle_C1"/>
</dbReference>
<evidence type="ECO:0000256" key="2">
    <source>
        <dbReference type="ARBA" id="ARBA00022737"/>
    </source>
</evidence>
<sequence>MAFKFITFCALLAAANASYVTPVTYAAAPVVKYVNPAVDAVATTQQNVVRSFGGTVSSYSKSVDTPYSNVRKVDTRINNNVYTPAVAKTVTYAAPTVTYAAPAVTKTVYAAHATPVVAKTVAYSAPTVYTHAAPAVTKTVYSHETPLVYAKPALTKTVSYAAPTATTSYNHGPAATTYTHNAPGVTGYGSSQTVHYSPAETLTINYSTINNQLTSPNKMAFKFITFCALLAAANAGYVSPVTYAAAPVVKYVNPAVDAVATTQQNIVRSFGGTVSSYSKSVDTPYSSVRKVDTRINNNVYTPAVAKTVTYAAPTVTYAAPAVTKTVYAAHATPVVAKTVAYSAPTVYTHAAPAVTKTVYSHESPLVYAKPALTKTVTYAAPTATTSYNHGPAATTYTHSAPGVSGYGTSQTVHYSPAETVSHMSFDGFVIHYPALLKQLTMAFKFITFCTLLAAASAGYVAPVTYAASPVVKYVNPAVDAVASTQQNVVRSFGGTVSSYSKTVQTPYSSVSKVDTRISNNVYTPAVAKTVTYAAPALTKTVSYAAPAVHYAAPAPVYTKTLVSSPVPTVNTYAAHAPVVYSHAAPVVKQAIAYSPAATVAHVSFDGFGSHWGY</sequence>
<keyword evidence="3" id="KW-0732">Signal</keyword>
<feature type="signal peptide" evidence="3">
    <location>
        <begin position="1"/>
        <end position="17"/>
    </location>
</feature>
<dbReference type="PANTHER" id="PTHR39068:SF2">
    <property type="entry name" value="MIP24391P"/>
    <property type="match status" value="1"/>
</dbReference>
<dbReference type="Pfam" id="PF11018">
    <property type="entry name" value="Cuticle_3"/>
    <property type="match status" value="3"/>
</dbReference>
<dbReference type="PANTHER" id="PTHR39068">
    <property type="entry name" value="LARVAL/PUPAL CUTICLE PROTEIN H1C-LIKE PROTEIN-RELATED"/>
    <property type="match status" value="1"/>
</dbReference>
<evidence type="ECO:0000256" key="3">
    <source>
        <dbReference type="SAM" id="SignalP"/>
    </source>
</evidence>
<organism evidence="4 5">
    <name type="scientific">Lucilia cuprina</name>
    <name type="common">Green bottle fly</name>
    <name type="synonym">Australian sheep blowfly</name>
    <dbReference type="NCBI Taxonomy" id="7375"/>
    <lineage>
        <taxon>Eukaryota</taxon>
        <taxon>Metazoa</taxon>
        <taxon>Ecdysozoa</taxon>
        <taxon>Arthropoda</taxon>
        <taxon>Hexapoda</taxon>
        <taxon>Insecta</taxon>
        <taxon>Pterygota</taxon>
        <taxon>Neoptera</taxon>
        <taxon>Endopterygota</taxon>
        <taxon>Diptera</taxon>
        <taxon>Brachycera</taxon>
        <taxon>Muscomorpha</taxon>
        <taxon>Oestroidea</taxon>
        <taxon>Calliphoridae</taxon>
        <taxon>Luciliinae</taxon>
        <taxon>Lucilia</taxon>
    </lineage>
</organism>
<name>A0A0L0CPL2_LUCCU</name>
<accession>A0A0L0CPL2</accession>